<gene>
    <name evidence="1" type="ORF">KBJ98_02945</name>
</gene>
<keyword evidence="2" id="KW-1185">Reference proteome</keyword>
<evidence type="ECO:0000313" key="2">
    <source>
        <dbReference type="Proteomes" id="UP000679008"/>
    </source>
</evidence>
<evidence type="ECO:0000313" key="1">
    <source>
        <dbReference type="EMBL" id="MBQ0907656.1"/>
    </source>
</evidence>
<dbReference type="RefSeq" id="WP_210788181.1">
    <property type="nucleotide sequence ID" value="NZ_JAGPXB010000001.1"/>
</dbReference>
<sequence length="246" mass="27840">MPNQEYYNYFDLNANGTFEYHSGACLGDDEFGKGHYQIKKDSLFLNYDLTELEYKSYYKSKEYFNADDWAQTTKAASSATDVNMVFNEDYIKGTLFGTRPTDLSVATTMAHEIIHAYLISLLEDHLKNSTVGINDFPTIFDAYVQQQATKNTSILPDAHHELIAGKYVNVIATTIEQFHLGDTFHSGYPSQVYLDMAWGGLTGTKIFNKTYPEGSADRERILDRINTEMKGTPYQGYTPLGTPCKN</sequence>
<accession>A0ABS5D0W7</accession>
<dbReference type="Proteomes" id="UP000679008">
    <property type="component" value="Unassembled WGS sequence"/>
</dbReference>
<reference evidence="1 2" key="1">
    <citation type="submission" date="2021-04" db="EMBL/GenBank/DDBJ databases">
        <title>Description of novel Flavobacterium sp. F-328.</title>
        <authorList>
            <person name="Saticioglu I.B."/>
        </authorList>
    </citation>
    <scope>NUCLEOTIDE SEQUENCE [LARGE SCALE GENOMIC DNA]</scope>
    <source>
        <strain evidence="1 2">F-328</strain>
    </source>
</reference>
<comment type="caution">
    <text evidence="1">The sequence shown here is derived from an EMBL/GenBank/DDBJ whole genome shotgun (WGS) entry which is preliminary data.</text>
</comment>
<proteinExistence type="predicted"/>
<organism evidence="1 2">
    <name type="scientific">Flavobacterium erciyesense</name>
    <dbReference type="NCBI Taxonomy" id="2825842"/>
    <lineage>
        <taxon>Bacteria</taxon>
        <taxon>Pseudomonadati</taxon>
        <taxon>Bacteroidota</taxon>
        <taxon>Flavobacteriia</taxon>
        <taxon>Flavobacteriales</taxon>
        <taxon>Flavobacteriaceae</taxon>
        <taxon>Flavobacterium</taxon>
    </lineage>
</organism>
<protein>
    <submittedName>
        <fullName evidence="1">Uncharacterized protein</fullName>
    </submittedName>
</protein>
<dbReference type="EMBL" id="JAGPXB010000001">
    <property type="protein sequence ID" value="MBQ0907656.1"/>
    <property type="molecule type" value="Genomic_DNA"/>
</dbReference>
<name>A0ABS5D0W7_9FLAO</name>